<dbReference type="PRINTS" id="PR01713">
    <property type="entry name" value="NUCEPIMERASE"/>
</dbReference>
<dbReference type="EMBL" id="CP063849">
    <property type="protein sequence ID" value="QOY88633.1"/>
    <property type="molecule type" value="Genomic_DNA"/>
</dbReference>
<proteinExistence type="predicted"/>
<gene>
    <name evidence="2" type="ORF">IRI77_01335</name>
</gene>
<dbReference type="Gene3D" id="3.40.50.720">
    <property type="entry name" value="NAD(P)-binding Rossmann-like Domain"/>
    <property type="match status" value="1"/>
</dbReference>
<dbReference type="Pfam" id="PF01370">
    <property type="entry name" value="Epimerase"/>
    <property type="match status" value="1"/>
</dbReference>
<evidence type="ECO:0000313" key="3">
    <source>
        <dbReference type="Proteomes" id="UP000593892"/>
    </source>
</evidence>
<dbReference type="Proteomes" id="UP000593892">
    <property type="component" value="Chromosome"/>
</dbReference>
<dbReference type="KEGG" id="pfer:IRI77_01335"/>
<dbReference type="PANTHER" id="PTHR43245:SF13">
    <property type="entry name" value="UDP-D-APIOSE_UDP-D-XYLOSE SYNTHASE 2"/>
    <property type="match status" value="1"/>
</dbReference>
<organism evidence="2 3">
    <name type="scientific">Paludibaculum fermentans</name>
    <dbReference type="NCBI Taxonomy" id="1473598"/>
    <lineage>
        <taxon>Bacteria</taxon>
        <taxon>Pseudomonadati</taxon>
        <taxon>Acidobacteriota</taxon>
        <taxon>Terriglobia</taxon>
        <taxon>Bryobacterales</taxon>
        <taxon>Bryobacteraceae</taxon>
        <taxon>Paludibaculum</taxon>
    </lineage>
</organism>
<evidence type="ECO:0000313" key="2">
    <source>
        <dbReference type="EMBL" id="QOY88633.1"/>
    </source>
</evidence>
<accession>A0A7S7NRW5</accession>
<dbReference type="InterPro" id="IPR001509">
    <property type="entry name" value="Epimerase_deHydtase"/>
</dbReference>
<protein>
    <submittedName>
        <fullName evidence="2">SDR family oxidoreductase</fullName>
    </submittedName>
</protein>
<dbReference type="CDD" id="cd05256">
    <property type="entry name" value="UDP_AE_SDR_e"/>
    <property type="match status" value="1"/>
</dbReference>
<dbReference type="Gene3D" id="3.90.25.10">
    <property type="entry name" value="UDP-galactose 4-epimerase, domain 1"/>
    <property type="match status" value="1"/>
</dbReference>
<dbReference type="InterPro" id="IPR050177">
    <property type="entry name" value="Lipid_A_modif_metabolic_enz"/>
</dbReference>
<evidence type="ECO:0000259" key="1">
    <source>
        <dbReference type="Pfam" id="PF01370"/>
    </source>
</evidence>
<feature type="domain" description="NAD-dependent epimerase/dehydratase" evidence="1">
    <location>
        <begin position="5"/>
        <end position="243"/>
    </location>
</feature>
<dbReference type="SUPFAM" id="SSF51735">
    <property type="entry name" value="NAD(P)-binding Rossmann-fold domains"/>
    <property type="match status" value="1"/>
</dbReference>
<name>A0A7S7NRW5_PALFE</name>
<dbReference type="AlphaFoldDB" id="A0A7S7NRW5"/>
<reference evidence="2 3" key="1">
    <citation type="submission" date="2020-10" db="EMBL/GenBank/DDBJ databases">
        <title>Complete genome sequence of Paludibaculum fermentans P105T, a facultatively anaerobic acidobacterium capable of dissimilatory Fe(III) reduction.</title>
        <authorList>
            <person name="Dedysh S.N."/>
            <person name="Beletsky A.V."/>
            <person name="Kulichevskaya I.S."/>
            <person name="Mardanov A.V."/>
            <person name="Ravin N.V."/>
        </authorList>
    </citation>
    <scope>NUCLEOTIDE SEQUENCE [LARGE SCALE GENOMIC DNA]</scope>
    <source>
        <strain evidence="2 3">P105</strain>
    </source>
</reference>
<dbReference type="RefSeq" id="WP_194450295.1">
    <property type="nucleotide sequence ID" value="NZ_CP063849.1"/>
</dbReference>
<sequence>MKNPVVTGGAGFIGSSIVRALLKEGAQRVTVIDNLRSGSEKNLAEVAEHVDLHVVDIRDYDAIAPLLEGAPKVFHLAAIPSVPRSITEPVPSHTANIDGTFNVFRAAAEGGAGRVVYAASSSAYGDTEVLPKVESMIPMPKSPYAAQKLMGEYYASVFASCFGLTTTSLRFFNVFGPRQDPSSPYSGVLSLFMRCLIERRPPTIFGDGEQSRDFTYVEDVAGLCLKASNAPAAVVSGNMYNAGNGGRFTLNQTWRILCGFEGVEIEPVYGPPRAGDVKDSQADTARAVRDLGHAPRFSFDEGLRLTLEWYRANT</sequence>
<keyword evidence="3" id="KW-1185">Reference proteome</keyword>
<dbReference type="InterPro" id="IPR036291">
    <property type="entry name" value="NAD(P)-bd_dom_sf"/>
</dbReference>
<dbReference type="PANTHER" id="PTHR43245">
    <property type="entry name" value="BIFUNCTIONAL POLYMYXIN RESISTANCE PROTEIN ARNA"/>
    <property type="match status" value="1"/>
</dbReference>